<dbReference type="SUPFAM" id="SSF56112">
    <property type="entry name" value="Protein kinase-like (PK-like)"/>
    <property type="match status" value="1"/>
</dbReference>
<dbReference type="GO" id="GO:0004674">
    <property type="term" value="F:protein serine/threonine kinase activity"/>
    <property type="evidence" value="ECO:0007669"/>
    <property type="project" value="TreeGrafter"/>
</dbReference>
<keyword evidence="1" id="KW-0067">ATP-binding</keyword>
<dbReference type="PROSITE" id="PS00107">
    <property type="entry name" value="PROTEIN_KINASE_ATP"/>
    <property type="match status" value="1"/>
</dbReference>
<reference evidence="4" key="1">
    <citation type="journal article" date="2016" name="Nat. Genet.">
        <title>A high-quality carrot genome assembly provides new insights into carotenoid accumulation and asterid genome evolution.</title>
        <authorList>
            <person name="Iorizzo M."/>
            <person name="Ellison S."/>
            <person name="Senalik D."/>
            <person name="Zeng P."/>
            <person name="Satapoomin P."/>
            <person name="Huang J."/>
            <person name="Bowman M."/>
            <person name="Iovene M."/>
            <person name="Sanseverino W."/>
            <person name="Cavagnaro P."/>
            <person name="Yildiz M."/>
            <person name="Macko-Podgorni A."/>
            <person name="Moranska E."/>
            <person name="Grzebelus E."/>
            <person name="Grzebelus D."/>
            <person name="Ashrafi H."/>
            <person name="Zheng Z."/>
            <person name="Cheng S."/>
            <person name="Spooner D."/>
            <person name="Van Deynze A."/>
            <person name="Simon P."/>
        </authorList>
    </citation>
    <scope>NUCLEOTIDE SEQUENCE [LARGE SCALE GENOMIC DNA]</scope>
    <source>
        <tissue evidence="4">Leaf</tissue>
    </source>
</reference>
<dbReference type="AlphaFoldDB" id="A0A166IPE8"/>
<accession>A0A166IPE8</accession>
<dbReference type="Pfam" id="PF14381">
    <property type="entry name" value="EDR1_CTR1_ARMC3_pept"/>
    <property type="match status" value="1"/>
</dbReference>
<organism evidence="4">
    <name type="scientific">Daucus carota subsp. sativus</name>
    <name type="common">Carrot</name>
    <dbReference type="NCBI Taxonomy" id="79200"/>
    <lineage>
        <taxon>Eukaryota</taxon>
        <taxon>Viridiplantae</taxon>
        <taxon>Streptophyta</taxon>
        <taxon>Embryophyta</taxon>
        <taxon>Tracheophyta</taxon>
        <taxon>Spermatophyta</taxon>
        <taxon>Magnoliopsida</taxon>
        <taxon>eudicotyledons</taxon>
        <taxon>Gunneridae</taxon>
        <taxon>Pentapetalae</taxon>
        <taxon>asterids</taxon>
        <taxon>campanulids</taxon>
        <taxon>Apiales</taxon>
        <taxon>Apiaceae</taxon>
        <taxon>Apioideae</taxon>
        <taxon>Scandiceae</taxon>
        <taxon>Daucinae</taxon>
        <taxon>Daucus</taxon>
        <taxon>Daucus sect. Daucus</taxon>
    </lineage>
</organism>
<name>A0A166IPE8_DAUCS</name>
<comment type="caution">
    <text evidence="4">The sequence shown here is derived from an EMBL/GenBank/DDBJ whole genome shotgun (WGS) entry which is preliminary data.</text>
</comment>
<evidence type="ECO:0000259" key="3">
    <source>
        <dbReference type="PROSITE" id="PS50011"/>
    </source>
</evidence>
<evidence type="ECO:0000313" key="4">
    <source>
        <dbReference type="EMBL" id="KZN11345.1"/>
    </source>
</evidence>
<dbReference type="EMBL" id="LNRQ01000001">
    <property type="protein sequence ID" value="KZN11345.1"/>
    <property type="molecule type" value="Genomic_DNA"/>
</dbReference>
<dbReference type="GO" id="GO:0005524">
    <property type="term" value="F:ATP binding"/>
    <property type="evidence" value="ECO:0007669"/>
    <property type="project" value="UniProtKB-UniRule"/>
</dbReference>
<dbReference type="PANTHER" id="PTHR44329">
    <property type="entry name" value="SERINE/THREONINE-PROTEIN KINASE TNNI3K-RELATED"/>
    <property type="match status" value="1"/>
</dbReference>
<feature type="region of interest" description="Disordered" evidence="2">
    <location>
        <begin position="350"/>
        <end position="403"/>
    </location>
</feature>
<evidence type="ECO:0000256" key="2">
    <source>
        <dbReference type="SAM" id="MobiDB-lite"/>
    </source>
</evidence>
<dbReference type="InterPro" id="IPR051681">
    <property type="entry name" value="Ser/Thr_Kinases-Pseudokinases"/>
</dbReference>
<dbReference type="PROSITE" id="PS50011">
    <property type="entry name" value="PROTEIN_KINASE_DOM"/>
    <property type="match status" value="1"/>
</dbReference>
<protein>
    <recommendedName>
        <fullName evidence="3">Protein kinase domain-containing protein</fullName>
    </recommendedName>
</protein>
<feature type="domain" description="Protein kinase" evidence="3">
    <location>
        <begin position="545"/>
        <end position="652"/>
    </location>
</feature>
<sequence>MQNPLAVPKVSLKDASNCKDLKGEYDLEGLIARKASQILWAHGKLSEPIPNGFYSILLAHAAHRARFYAFDHILEKGLKELFDMIPSLDELYAMDLKGIALDVVIVDLRKDKKLSMLKQLTLTLVKGLRSNPVAVIKKIAGLVADCCKPYNMKDAMLEGSDALESQGIHMLGQMRHGSCHPRAILFKVLADAAGIDSMLVAGLPREGVMERTDSYKHMSVLVVLDSVETLVDLVRHPGQLIPCSTKAILMCHIFVAGGSDSPENDSCDSPLEPSSPLCNLLDLGDLESTEYDESPQDLYQRRLEAAVAISGSSMNRRSRTMMKEQLNLSHSEPYVPNTFWVRSGKNVIAEQRTATSSASSPDPDTHMQARGRSNLGRHADPLLNFGEASRSTGASPTEFRRRRRRSISMIPEISDDIVRVVRAMTETIKNLPKDVDALSSSSAGEDHNHPDLQVSDFHQDERDKFSGESFAAYTLQKKKSSYQKAISLPSSPHKFSSHDSERSGAIEYVRSADMISTWNHVIRSSEILNKPLLPYPEWNIDFSELTVGPRVGIGFFGEVFRGHWNGTEVAIKVLLEQELTVDNIEDFCNEISILRHVTIVLLLSCVQYNFGQLQLYIDHLTFSFSIRRLTSVLFFSRLRHPNGNQLNFSGLG</sequence>
<dbReference type="Gene3D" id="3.30.200.20">
    <property type="entry name" value="Phosphorylase Kinase, domain 1"/>
    <property type="match status" value="1"/>
</dbReference>
<gene>
    <name evidence="4" type="ORF">DCAR_004001</name>
</gene>
<dbReference type="STRING" id="79200.A0A166IPE8"/>
<dbReference type="InterPro" id="IPR000719">
    <property type="entry name" value="Prot_kinase_dom"/>
</dbReference>
<dbReference type="InterPro" id="IPR017441">
    <property type="entry name" value="Protein_kinase_ATP_BS"/>
</dbReference>
<dbReference type="InterPro" id="IPR055164">
    <property type="entry name" value="EDR1/CTR1/ARMC3-like_pept-like"/>
</dbReference>
<evidence type="ECO:0000256" key="1">
    <source>
        <dbReference type="PROSITE-ProRule" id="PRU10141"/>
    </source>
</evidence>
<dbReference type="InterPro" id="IPR011009">
    <property type="entry name" value="Kinase-like_dom_sf"/>
</dbReference>
<dbReference type="Pfam" id="PF07714">
    <property type="entry name" value="PK_Tyr_Ser-Thr"/>
    <property type="match status" value="1"/>
</dbReference>
<dbReference type="PANTHER" id="PTHR44329:SF24">
    <property type="entry name" value="MITOGEN ACTIVATED PROTEIN KINASE KINASE KINASE-LIKE PROTEIN"/>
    <property type="match status" value="1"/>
</dbReference>
<feature type="binding site" evidence="1">
    <location>
        <position position="572"/>
    </location>
    <ligand>
        <name>ATP</name>
        <dbReference type="ChEBI" id="CHEBI:30616"/>
    </ligand>
</feature>
<dbReference type="Gramene" id="KZN11345">
    <property type="protein sequence ID" value="KZN11345"/>
    <property type="gene ID" value="DCAR_004001"/>
</dbReference>
<dbReference type="InterPro" id="IPR001245">
    <property type="entry name" value="Ser-Thr/Tyr_kinase_cat_dom"/>
</dbReference>
<feature type="compositionally biased region" description="Polar residues" evidence="2">
    <location>
        <begin position="352"/>
        <end position="362"/>
    </location>
</feature>
<proteinExistence type="predicted"/>
<keyword evidence="1" id="KW-0547">Nucleotide-binding</keyword>